<keyword evidence="2" id="KW-0574">Periplasm</keyword>
<evidence type="ECO:0000313" key="3">
    <source>
        <dbReference type="EMBL" id="GLR85923.1"/>
    </source>
</evidence>
<protein>
    <recommendedName>
        <fullName evidence="5">Extracellular solute-binding protein</fullName>
    </recommendedName>
</protein>
<comment type="caution">
    <text evidence="3">The sequence shown here is derived from an EMBL/GenBank/DDBJ whole genome shotgun (WGS) entry which is preliminary data.</text>
</comment>
<organism evidence="3 4">
    <name type="scientific">Bradyrhizobium iriomotense</name>
    <dbReference type="NCBI Taxonomy" id="441950"/>
    <lineage>
        <taxon>Bacteria</taxon>
        <taxon>Pseudomonadati</taxon>
        <taxon>Pseudomonadota</taxon>
        <taxon>Alphaproteobacteria</taxon>
        <taxon>Hyphomicrobiales</taxon>
        <taxon>Nitrobacteraceae</taxon>
        <taxon>Bradyrhizobium</taxon>
    </lineage>
</organism>
<evidence type="ECO:0008006" key="5">
    <source>
        <dbReference type="Google" id="ProtNLM"/>
    </source>
</evidence>
<dbReference type="Gene3D" id="3.40.190.10">
    <property type="entry name" value="Periplasmic binding protein-like II"/>
    <property type="match status" value="2"/>
</dbReference>
<evidence type="ECO:0000313" key="4">
    <source>
        <dbReference type="Proteomes" id="UP001156905"/>
    </source>
</evidence>
<reference evidence="4" key="1">
    <citation type="journal article" date="2019" name="Int. J. Syst. Evol. Microbiol.">
        <title>The Global Catalogue of Microorganisms (GCM) 10K type strain sequencing project: providing services to taxonomists for standard genome sequencing and annotation.</title>
        <authorList>
            <consortium name="The Broad Institute Genomics Platform"/>
            <consortium name="The Broad Institute Genome Sequencing Center for Infectious Disease"/>
            <person name="Wu L."/>
            <person name="Ma J."/>
        </authorList>
    </citation>
    <scope>NUCLEOTIDE SEQUENCE [LARGE SCALE GENOMIC DNA]</scope>
    <source>
        <strain evidence="4">NBRC 102520</strain>
    </source>
</reference>
<dbReference type="Pfam" id="PF13416">
    <property type="entry name" value="SBP_bac_8"/>
    <property type="match status" value="1"/>
</dbReference>
<name>A0ABQ6AWI7_9BRAD</name>
<accession>A0ABQ6AWI7</accession>
<sequence length="352" mass="39355">MRAARALDDINFWATGTLDIGDDGWRTIANDSGVKVDFTDNGNDPGPVVAKLVAGNAIDIYDVGGLQGGSEKELARRGLIAPWDISQIPHYASVWQWAKDIPYLTHDGKVYGIPTVINADSMIAVRDKVGSVDSYGVIFDPKLKGKTAMEDAWINSVTFTAIYLKNSENAKIAEPGNLTADELGLVMEFLIKHKRDRQFRTFWNGWEQGLQLLASQEVWVMTGWEPILYAARKRGIDCYYAVPREGYEGWANNTVLLKSAVVRGRTKAAHQMVNALLAGFYGCKLGQLRGYVIPTDNSVAYATAHPNAFDPAAVRELTERVKQKFAGKVYWQNTRPDNFQLYETWWQKLRNA</sequence>
<dbReference type="InterPro" id="IPR006059">
    <property type="entry name" value="SBP"/>
</dbReference>
<dbReference type="EMBL" id="BSOW01000008">
    <property type="protein sequence ID" value="GLR85923.1"/>
    <property type="molecule type" value="Genomic_DNA"/>
</dbReference>
<dbReference type="Proteomes" id="UP001156905">
    <property type="component" value="Unassembled WGS sequence"/>
</dbReference>
<keyword evidence="1" id="KW-0732">Signal</keyword>
<dbReference type="SUPFAM" id="SSF53850">
    <property type="entry name" value="Periplasmic binding protein-like II"/>
    <property type="match status" value="1"/>
</dbReference>
<evidence type="ECO:0000256" key="2">
    <source>
        <dbReference type="ARBA" id="ARBA00022764"/>
    </source>
</evidence>
<dbReference type="PANTHER" id="PTHR30222">
    <property type="entry name" value="SPERMIDINE/PUTRESCINE-BINDING PERIPLASMIC PROTEIN"/>
    <property type="match status" value="1"/>
</dbReference>
<dbReference type="PANTHER" id="PTHR30222:SF17">
    <property type="entry name" value="SPERMIDINE_PUTRESCINE-BINDING PERIPLASMIC PROTEIN"/>
    <property type="match status" value="1"/>
</dbReference>
<proteinExistence type="predicted"/>
<gene>
    <name evidence="3" type="ORF">GCM10007857_26340</name>
</gene>
<keyword evidence="4" id="KW-1185">Reference proteome</keyword>
<evidence type="ECO:0000256" key="1">
    <source>
        <dbReference type="ARBA" id="ARBA00022729"/>
    </source>
</evidence>